<evidence type="ECO:0000256" key="7">
    <source>
        <dbReference type="SAM" id="Phobius"/>
    </source>
</evidence>
<evidence type="ECO:0000256" key="1">
    <source>
        <dbReference type="ARBA" id="ARBA00004651"/>
    </source>
</evidence>
<dbReference type="PROSITE" id="PS50990">
    <property type="entry name" value="PEPTIDASE_C39"/>
    <property type="match status" value="1"/>
</dbReference>
<dbReference type="SMART" id="SM00382">
    <property type="entry name" value="AAA"/>
    <property type="match status" value="1"/>
</dbReference>
<proteinExistence type="predicted"/>
<dbReference type="InterPro" id="IPR011527">
    <property type="entry name" value="ABC1_TM_dom"/>
</dbReference>
<comment type="subcellular location">
    <subcellularLocation>
        <location evidence="1">Cell membrane</location>
        <topology evidence="1">Multi-pass membrane protein</topology>
    </subcellularLocation>
</comment>
<keyword evidence="12" id="KW-1185">Reference proteome</keyword>
<dbReference type="InterPro" id="IPR036640">
    <property type="entry name" value="ABC1_TM_sf"/>
</dbReference>
<feature type="transmembrane region" description="Helical" evidence="7">
    <location>
        <begin position="340"/>
        <end position="360"/>
    </location>
</feature>
<dbReference type="InterPro" id="IPR003439">
    <property type="entry name" value="ABC_transporter-like_ATP-bd"/>
</dbReference>
<feature type="domain" description="ABC transmembrane type-1" evidence="9">
    <location>
        <begin position="202"/>
        <end position="481"/>
    </location>
</feature>
<keyword evidence="3" id="KW-0547">Nucleotide-binding</keyword>
<organism evidence="11 12">
    <name type="scientific">Rhizomicrobium electricum</name>
    <dbReference type="NCBI Taxonomy" id="480070"/>
    <lineage>
        <taxon>Bacteria</taxon>
        <taxon>Pseudomonadati</taxon>
        <taxon>Pseudomonadota</taxon>
        <taxon>Alphaproteobacteria</taxon>
        <taxon>Micropepsales</taxon>
        <taxon>Micropepsaceae</taxon>
        <taxon>Rhizomicrobium</taxon>
    </lineage>
</organism>
<dbReference type="EMBL" id="BAAADD010000002">
    <property type="protein sequence ID" value="GAA0562765.1"/>
    <property type="molecule type" value="Genomic_DNA"/>
</dbReference>
<protein>
    <submittedName>
        <fullName evidence="11">Peptidase domain-containing ABC transporter</fullName>
    </submittedName>
</protein>
<dbReference type="PROSITE" id="PS00211">
    <property type="entry name" value="ABC_TRANSPORTER_1"/>
    <property type="match status" value="1"/>
</dbReference>
<dbReference type="PROSITE" id="PS50893">
    <property type="entry name" value="ABC_TRANSPORTER_2"/>
    <property type="match status" value="1"/>
</dbReference>
<reference evidence="11 12" key="1">
    <citation type="journal article" date="2019" name="Int. J. Syst. Evol. Microbiol.">
        <title>The Global Catalogue of Microorganisms (GCM) 10K type strain sequencing project: providing services to taxonomists for standard genome sequencing and annotation.</title>
        <authorList>
            <consortium name="The Broad Institute Genomics Platform"/>
            <consortium name="The Broad Institute Genome Sequencing Center for Infectious Disease"/>
            <person name="Wu L."/>
            <person name="Ma J."/>
        </authorList>
    </citation>
    <scope>NUCLEOTIDE SEQUENCE [LARGE SCALE GENOMIC DNA]</scope>
    <source>
        <strain evidence="11 12">JCM 15089</strain>
    </source>
</reference>
<dbReference type="InterPro" id="IPR027417">
    <property type="entry name" value="P-loop_NTPase"/>
</dbReference>
<dbReference type="CDD" id="cd18783">
    <property type="entry name" value="ABC_6TM_PrtD_LapB_HlyB_like"/>
    <property type="match status" value="1"/>
</dbReference>
<accession>A0ABN1EAZ3</accession>
<keyword evidence="2 7" id="KW-0812">Transmembrane</keyword>
<dbReference type="Gene3D" id="3.40.50.300">
    <property type="entry name" value="P-loop containing nucleotide triphosphate hydrolases"/>
    <property type="match status" value="1"/>
</dbReference>
<feature type="transmembrane region" description="Helical" evidence="7">
    <location>
        <begin position="435"/>
        <end position="458"/>
    </location>
</feature>
<feature type="transmembrane region" description="Helical" evidence="7">
    <location>
        <begin position="202"/>
        <end position="222"/>
    </location>
</feature>
<dbReference type="PROSITE" id="PS50929">
    <property type="entry name" value="ABC_TM1F"/>
    <property type="match status" value="1"/>
</dbReference>
<evidence type="ECO:0000259" key="8">
    <source>
        <dbReference type="PROSITE" id="PS50893"/>
    </source>
</evidence>
<evidence type="ECO:0000259" key="9">
    <source>
        <dbReference type="PROSITE" id="PS50929"/>
    </source>
</evidence>
<evidence type="ECO:0000256" key="6">
    <source>
        <dbReference type="ARBA" id="ARBA00023136"/>
    </source>
</evidence>
<dbReference type="Gene3D" id="3.90.70.10">
    <property type="entry name" value="Cysteine proteinases"/>
    <property type="match status" value="1"/>
</dbReference>
<gene>
    <name evidence="11" type="ORF">GCM10008942_09010</name>
</gene>
<evidence type="ECO:0000256" key="3">
    <source>
        <dbReference type="ARBA" id="ARBA00022741"/>
    </source>
</evidence>
<dbReference type="Pfam" id="PF00664">
    <property type="entry name" value="ABC_membrane"/>
    <property type="match status" value="1"/>
</dbReference>
<dbReference type="Pfam" id="PF00005">
    <property type="entry name" value="ABC_tran"/>
    <property type="match status" value="1"/>
</dbReference>
<dbReference type="SUPFAM" id="SSF52540">
    <property type="entry name" value="P-loop containing nucleoside triphosphate hydrolases"/>
    <property type="match status" value="1"/>
</dbReference>
<evidence type="ECO:0000313" key="11">
    <source>
        <dbReference type="EMBL" id="GAA0562765.1"/>
    </source>
</evidence>
<dbReference type="Gene3D" id="1.20.1560.10">
    <property type="entry name" value="ABC transporter type 1, transmembrane domain"/>
    <property type="match status" value="1"/>
</dbReference>
<dbReference type="InterPro" id="IPR017871">
    <property type="entry name" value="ABC_transporter-like_CS"/>
</dbReference>
<feature type="domain" description="ABC transporter" evidence="8">
    <location>
        <begin position="512"/>
        <end position="747"/>
    </location>
</feature>
<evidence type="ECO:0000259" key="10">
    <source>
        <dbReference type="PROSITE" id="PS50990"/>
    </source>
</evidence>
<dbReference type="Proteomes" id="UP001499951">
    <property type="component" value="Unassembled WGS sequence"/>
</dbReference>
<evidence type="ECO:0000256" key="5">
    <source>
        <dbReference type="ARBA" id="ARBA00022989"/>
    </source>
</evidence>
<keyword evidence="5 7" id="KW-1133">Transmembrane helix</keyword>
<feature type="transmembrane region" description="Helical" evidence="7">
    <location>
        <begin position="314"/>
        <end position="334"/>
    </location>
</feature>
<dbReference type="PANTHER" id="PTHR24221">
    <property type="entry name" value="ATP-BINDING CASSETTE SUB-FAMILY B"/>
    <property type="match status" value="1"/>
</dbReference>
<dbReference type="InterPro" id="IPR003593">
    <property type="entry name" value="AAA+_ATPase"/>
</dbReference>
<name>A0ABN1EAZ3_9PROT</name>
<keyword evidence="4" id="KW-0067">ATP-binding</keyword>
<keyword evidence="6 7" id="KW-0472">Membrane</keyword>
<comment type="caution">
    <text evidence="11">The sequence shown here is derived from an EMBL/GenBank/DDBJ whole genome shotgun (WGS) entry which is preliminary data.</text>
</comment>
<feature type="domain" description="Peptidase C39" evidence="10">
    <location>
        <begin position="33"/>
        <end position="170"/>
    </location>
</feature>
<sequence>MFGLYIAPKQAGQLGMTETVSLAHENGGGDAGQSACEQTGYKALAAVARHFQLDWSVPRLLHVYGKDVEPAAEELARAARAEGLKAQVHTLDWERLQRFAKLTPFLARLKTGGYVVLLQTGITLQAKPGLEPPPEGEHVVMFNPRVPEANLFPIPKDEFLEYWTGEIILLKRVYKMSDTNRRFGLGWFVPELWNQRVLLRNVVIAALAMHFLALAVPIFFQIVIDRVLVYLSISTLTIITTGVIVAVIFDGMLSWLRGFFILNTASRIDIRLARRTFRHLVALPIAFFEQQLAGVVTKHMQQATQIREFLTGRLLTVLLDMPALFVFLPLLMWYSMRLTLVVLGVTAILGLTIAAMIGPYRKRLRHLYQAEAQRQSLLVESIHGMRTIKSLNLEPRREEEWDNAAAEAVRTYVQVGKISLAANTFSQITEKSMTIAIVAIGAFLVFDNSLTVGGLVAFNMLSGRVVSPVLQLIGLLNHYQEVLMSVEMLGNVMNQPTEQTHRGLTPNLKGDIVVDRVTFRYPNTDRPALRDFSVEIGAGKMIGIVGRSGSGKTTLSALLQGLYYSGEGAVRIDGHNIRDIDLAYLRSQIGVVPQEPFLFRGTIKDNIRMGLPTAGFEEIVQAARVAGADEFIQQLPQRYDTLLEESAVNLSGGQKQRLSIARALLRRPRIIIFDEATSSLDPDSESIVVRNLAQIAKGRTTIVISHRLQTIRAADAILVLENGELSDMGRHSELLERNPVYRLLWSQQMQRPE</sequence>
<evidence type="ECO:0000256" key="2">
    <source>
        <dbReference type="ARBA" id="ARBA00022692"/>
    </source>
</evidence>
<evidence type="ECO:0000313" key="12">
    <source>
        <dbReference type="Proteomes" id="UP001499951"/>
    </source>
</evidence>
<evidence type="ECO:0000256" key="4">
    <source>
        <dbReference type="ARBA" id="ARBA00022840"/>
    </source>
</evidence>
<dbReference type="InterPro" id="IPR039421">
    <property type="entry name" value="Type_1_exporter"/>
</dbReference>
<dbReference type="PANTHER" id="PTHR24221:SF647">
    <property type="entry name" value="BLL6336 PROTEIN"/>
    <property type="match status" value="1"/>
</dbReference>
<dbReference type="SUPFAM" id="SSF90123">
    <property type="entry name" value="ABC transporter transmembrane region"/>
    <property type="match status" value="1"/>
</dbReference>
<dbReference type="InterPro" id="IPR005074">
    <property type="entry name" value="Peptidase_C39"/>
</dbReference>